<dbReference type="PANTHER" id="PTHR11851">
    <property type="entry name" value="METALLOPROTEASE"/>
    <property type="match status" value="1"/>
</dbReference>
<sequence>MQLMEKTKESRGINIHTIKTDRYKTNTLMLMIKAPLDRETVAMRALLPHVLQNGTAQSPSRKEVRGRLDELYGAMLASDVQKKGEQHVITIRLDVANETFLTDQTPLFEEGIKLISEVLLDPLVEENGFNASIVANEKRSLVQRIQSVYDDKMRYANVRITEEMCKNEPFGLTSYGTVEEVEAITAEGLYEYYQQLLKKDRIDLYVVGAMEADEAMAKVETYFNINGREPIDQTPPSSESPKVEKENVVIEEQDVKQGKLHMGYRTYTTYKDDDYVAMQVCNGLFGGFSHSKLFINVREKESLAYYAASRYESHKGVMMVMSGIEFAKYDRAVTIIKEQLEAMCSGDFTEAELNQTKAMLKNQLLETSDVARGYVELSYHQIVSGHNRTLEDLLKEIDQVTKEDVMHAAQKIELDTIYFLKGGEAS</sequence>
<dbReference type="InterPro" id="IPR007863">
    <property type="entry name" value="Peptidase_M16_C"/>
</dbReference>
<dbReference type="Pfam" id="PF05193">
    <property type="entry name" value="Peptidase_M16_C"/>
    <property type="match status" value="1"/>
</dbReference>
<dbReference type="AlphaFoldDB" id="A0AAJ2NLY0"/>
<dbReference type="NCBIfam" id="NF047422">
    <property type="entry name" value="YfmF_fam"/>
    <property type="match status" value="1"/>
</dbReference>
<dbReference type="InterPro" id="IPR011249">
    <property type="entry name" value="Metalloenz_LuxS/M16"/>
</dbReference>
<dbReference type="PANTHER" id="PTHR11851:SF186">
    <property type="entry name" value="INACTIVE METALLOPROTEASE YMFF-RELATED"/>
    <property type="match status" value="1"/>
</dbReference>
<name>A0AAJ2NLY0_ALKPS</name>
<dbReference type="EMBL" id="JAWJAY010000001">
    <property type="protein sequence ID" value="MDV2885213.1"/>
    <property type="molecule type" value="Genomic_DNA"/>
</dbReference>
<dbReference type="InterPro" id="IPR050361">
    <property type="entry name" value="MPP/UQCRC_Complex"/>
</dbReference>
<evidence type="ECO:0000313" key="3">
    <source>
        <dbReference type="Proteomes" id="UP001285636"/>
    </source>
</evidence>
<dbReference type="RefSeq" id="WP_323466536.1">
    <property type="nucleotide sequence ID" value="NZ_CP144224.1"/>
</dbReference>
<gene>
    <name evidence="2" type="ORF">RYX45_08465</name>
</gene>
<evidence type="ECO:0000259" key="1">
    <source>
        <dbReference type="Pfam" id="PF05193"/>
    </source>
</evidence>
<proteinExistence type="predicted"/>
<reference evidence="2" key="1">
    <citation type="submission" date="2023-10" db="EMBL/GenBank/DDBJ databases">
        <title>Screening of Alkalihalophilus pseudofirmusBZ-TG-HK211 and Its Alleviation of Salt Stress on Rapeseed Growth.</title>
        <authorList>
            <person name="Zhao B."/>
            <person name="Guo T."/>
        </authorList>
    </citation>
    <scope>NUCLEOTIDE SEQUENCE</scope>
    <source>
        <strain evidence="2">BZ-TG-HK211</strain>
    </source>
</reference>
<protein>
    <submittedName>
        <fullName evidence="2">Pitrilysin family protein</fullName>
    </submittedName>
</protein>
<feature type="domain" description="Peptidase M16 C-terminal" evidence="1">
    <location>
        <begin position="184"/>
        <end position="360"/>
    </location>
</feature>
<dbReference type="Gene3D" id="3.30.830.10">
    <property type="entry name" value="Metalloenzyme, LuxS/M16 peptidase-like"/>
    <property type="match status" value="2"/>
</dbReference>
<evidence type="ECO:0000313" key="2">
    <source>
        <dbReference type="EMBL" id="MDV2885213.1"/>
    </source>
</evidence>
<dbReference type="Proteomes" id="UP001285636">
    <property type="component" value="Unassembled WGS sequence"/>
</dbReference>
<dbReference type="SUPFAM" id="SSF63411">
    <property type="entry name" value="LuxS/MPP-like metallohydrolase"/>
    <property type="match status" value="2"/>
</dbReference>
<accession>A0AAJ2NLY0</accession>
<comment type="caution">
    <text evidence="2">The sequence shown here is derived from an EMBL/GenBank/DDBJ whole genome shotgun (WGS) entry which is preliminary data.</text>
</comment>
<dbReference type="GO" id="GO:0046872">
    <property type="term" value="F:metal ion binding"/>
    <property type="evidence" value="ECO:0007669"/>
    <property type="project" value="InterPro"/>
</dbReference>
<organism evidence="2 3">
    <name type="scientific">Alkalihalophilus pseudofirmus</name>
    <name type="common">Bacillus pseudofirmus</name>
    <dbReference type="NCBI Taxonomy" id="79885"/>
    <lineage>
        <taxon>Bacteria</taxon>
        <taxon>Bacillati</taxon>
        <taxon>Bacillota</taxon>
        <taxon>Bacilli</taxon>
        <taxon>Bacillales</taxon>
        <taxon>Bacillaceae</taxon>
        <taxon>Alkalihalophilus</taxon>
    </lineage>
</organism>